<comment type="caution">
    <text evidence="2">The sequence shown here is derived from an EMBL/GenBank/DDBJ whole genome shotgun (WGS) entry which is preliminary data.</text>
</comment>
<proteinExistence type="predicted"/>
<feature type="region of interest" description="Disordered" evidence="1">
    <location>
        <begin position="553"/>
        <end position="578"/>
    </location>
</feature>
<dbReference type="Proteomes" id="UP001285441">
    <property type="component" value="Unassembled WGS sequence"/>
</dbReference>
<keyword evidence="3" id="KW-1185">Reference proteome</keyword>
<evidence type="ECO:0000313" key="3">
    <source>
        <dbReference type="Proteomes" id="UP001285441"/>
    </source>
</evidence>
<protein>
    <submittedName>
        <fullName evidence="2">Uncharacterized protein</fullName>
    </submittedName>
</protein>
<dbReference type="AlphaFoldDB" id="A0AAE0KAV7"/>
<evidence type="ECO:0000313" key="2">
    <source>
        <dbReference type="EMBL" id="KAK3372722.1"/>
    </source>
</evidence>
<dbReference type="EMBL" id="JAULSW010000008">
    <property type="protein sequence ID" value="KAK3372722.1"/>
    <property type="molecule type" value="Genomic_DNA"/>
</dbReference>
<sequence length="578" mass="61746">MHKQVAGNIVNGVNWAAQIIVQEFAMELSQGYIDELNFDGTIKIRNGPFIRINDPNAVFSAGFSAPFMVCDDKSPSISSFSGFPMCVPRSANDTLCPSSNRPVSASGTPLRVFQAPDALVMSPFVVGDFIEYRGYRTSANQMVVFEIVSWNVQITTVGAPTYIRVEATLIGVYSNDPDGEVAETRYIGYTSDPSATVSISAIDIDPCTGEESDRPIGVGQLRPEAGGRNKWLARIDGTLPLDYTREYRAVASTGTVLTRNGILAGQYVAPILEWIQPELLVPGNEPLIHQFSRMTHLTKGVGPDEDGNFWGPLEPFPQSGVTIFNVSTCPPPIGGPTTPVDPADPVTPVARVDATIPINQAATTTIAVANKPLYVRVQDTFKLRGYQDATLGTNESSSLMWTWSLLASRSAGTLSNLQTFTRSANNQTATLKFANAAPDGDYVFQLAISSPTQNLTGTATFTVKLFSGPDTIAVTAVTWTSAQSGTIGVVCSSNYLVDYRVGMSVTYPGDKGIATSPMAATPPGSGSWSFSARKVDQPGTITCTSLLGGSATRNGLTSKKKRDEDERSGMLEAVSPLV</sequence>
<name>A0AAE0KAV7_9PEZI</name>
<organism evidence="2 3">
    <name type="scientific">Podospora didyma</name>
    <dbReference type="NCBI Taxonomy" id="330526"/>
    <lineage>
        <taxon>Eukaryota</taxon>
        <taxon>Fungi</taxon>
        <taxon>Dikarya</taxon>
        <taxon>Ascomycota</taxon>
        <taxon>Pezizomycotina</taxon>
        <taxon>Sordariomycetes</taxon>
        <taxon>Sordariomycetidae</taxon>
        <taxon>Sordariales</taxon>
        <taxon>Podosporaceae</taxon>
        <taxon>Podospora</taxon>
    </lineage>
</organism>
<reference evidence="2" key="2">
    <citation type="submission" date="2023-06" db="EMBL/GenBank/DDBJ databases">
        <authorList>
            <consortium name="Lawrence Berkeley National Laboratory"/>
            <person name="Haridas S."/>
            <person name="Hensen N."/>
            <person name="Bonometti L."/>
            <person name="Westerberg I."/>
            <person name="Brannstrom I.O."/>
            <person name="Guillou S."/>
            <person name="Cros-Aarteil S."/>
            <person name="Calhoun S."/>
            <person name="Kuo A."/>
            <person name="Mondo S."/>
            <person name="Pangilinan J."/>
            <person name="Riley R."/>
            <person name="LaButti K."/>
            <person name="Andreopoulos B."/>
            <person name="Lipzen A."/>
            <person name="Chen C."/>
            <person name="Yanf M."/>
            <person name="Daum C."/>
            <person name="Ng V."/>
            <person name="Clum A."/>
            <person name="Steindorff A."/>
            <person name="Ohm R."/>
            <person name="Martin F."/>
            <person name="Silar P."/>
            <person name="Natvig D."/>
            <person name="Lalanne C."/>
            <person name="Gautier V."/>
            <person name="Ament-velasquez S.L."/>
            <person name="Kruys A."/>
            <person name="Hutchinson M.I."/>
            <person name="Powell A.J."/>
            <person name="Barry K."/>
            <person name="Miller A.N."/>
            <person name="Grigoriev I.V."/>
            <person name="Debuchy R."/>
            <person name="Gladieux P."/>
            <person name="Thoren M.H."/>
            <person name="Johannesson H."/>
        </authorList>
    </citation>
    <scope>NUCLEOTIDE SEQUENCE</scope>
    <source>
        <strain evidence="2">CBS 232.78</strain>
    </source>
</reference>
<gene>
    <name evidence="2" type="ORF">B0H63DRAFT_497084</name>
</gene>
<evidence type="ECO:0000256" key="1">
    <source>
        <dbReference type="SAM" id="MobiDB-lite"/>
    </source>
</evidence>
<accession>A0AAE0KAV7</accession>
<reference evidence="2" key="1">
    <citation type="journal article" date="2023" name="Mol. Phylogenet. Evol.">
        <title>Genome-scale phylogeny and comparative genomics of the fungal order Sordariales.</title>
        <authorList>
            <person name="Hensen N."/>
            <person name="Bonometti L."/>
            <person name="Westerberg I."/>
            <person name="Brannstrom I.O."/>
            <person name="Guillou S."/>
            <person name="Cros-Aarteil S."/>
            <person name="Calhoun S."/>
            <person name="Haridas S."/>
            <person name="Kuo A."/>
            <person name="Mondo S."/>
            <person name="Pangilinan J."/>
            <person name="Riley R."/>
            <person name="LaButti K."/>
            <person name="Andreopoulos B."/>
            <person name="Lipzen A."/>
            <person name="Chen C."/>
            <person name="Yan M."/>
            <person name="Daum C."/>
            <person name="Ng V."/>
            <person name="Clum A."/>
            <person name="Steindorff A."/>
            <person name="Ohm R.A."/>
            <person name="Martin F."/>
            <person name="Silar P."/>
            <person name="Natvig D.O."/>
            <person name="Lalanne C."/>
            <person name="Gautier V."/>
            <person name="Ament-Velasquez S.L."/>
            <person name="Kruys A."/>
            <person name="Hutchinson M.I."/>
            <person name="Powell A.J."/>
            <person name="Barry K."/>
            <person name="Miller A.N."/>
            <person name="Grigoriev I.V."/>
            <person name="Debuchy R."/>
            <person name="Gladieux P."/>
            <person name="Hiltunen Thoren M."/>
            <person name="Johannesson H."/>
        </authorList>
    </citation>
    <scope>NUCLEOTIDE SEQUENCE</scope>
    <source>
        <strain evidence="2">CBS 232.78</strain>
    </source>
</reference>